<feature type="transmembrane region" description="Helical" evidence="1">
    <location>
        <begin position="12"/>
        <end position="34"/>
    </location>
</feature>
<evidence type="ECO:0000256" key="1">
    <source>
        <dbReference type="SAM" id="Phobius"/>
    </source>
</evidence>
<dbReference type="PANTHER" id="PTHR30093">
    <property type="entry name" value="GENERAL SECRETION PATHWAY PROTEIN G"/>
    <property type="match status" value="1"/>
</dbReference>
<protein>
    <recommendedName>
        <fullName evidence="2">DUF1559 domain-containing protein</fullName>
    </recommendedName>
</protein>
<dbReference type="Pfam" id="PF07596">
    <property type="entry name" value="SBP_bac_10"/>
    <property type="match status" value="1"/>
</dbReference>
<accession>A0A6M5Z4H9</accession>
<dbReference type="Proteomes" id="UP000503447">
    <property type="component" value="Chromosome"/>
</dbReference>
<gene>
    <name evidence="3" type="ORF">FTUN_8257</name>
</gene>
<evidence type="ECO:0000259" key="2">
    <source>
        <dbReference type="Pfam" id="PF07596"/>
    </source>
</evidence>
<dbReference type="PANTHER" id="PTHR30093:SF2">
    <property type="entry name" value="TYPE II SECRETION SYSTEM PROTEIN H"/>
    <property type="match status" value="1"/>
</dbReference>
<keyword evidence="1" id="KW-0472">Membrane</keyword>
<dbReference type="KEGG" id="ftj:FTUN_8257"/>
<dbReference type="SUPFAM" id="SSF54523">
    <property type="entry name" value="Pili subunits"/>
    <property type="match status" value="1"/>
</dbReference>
<keyword evidence="1" id="KW-0812">Transmembrane</keyword>
<dbReference type="NCBIfam" id="TIGR02532">
    <property type="entry name" value="IV_pilin_GFxxxE"/>
    <property type="match status" value="1"/>
</dbReference>
<name>A0A6M5Z4H9_9BACT</name>
<dbReference type="RefSeq" id="WP_171475334.1">
    <property type="nucleotide sequence ID" value="NZ_CP053452.2"/>
</dbReference>
<keyword evidence="4" id="KW-1185">Reference proteome</keyword>
<dbReference type="InterPro" id="IPR011453">
    <property type="entry name" value="DUF1559"/>
</dbReference>
<evidence type="ECO:0000313" key="4">
    <source>
        <dbReference type="Proteomes" id="UP000503447"/>
    </source>
</evidence>
<evidence type="ECO:0000313" key="3">
    <source>
        <dbReference type="EMBL" id="QJX00625.1"/>
    </source>
</evidence>
<feature type="domain" description="DUF1559" evidence="2">
    <location>
        <begin position="35"/>
        <end position="283"/>
    </location>
</feature>
<dbReference type="EMBL" id="CP053452">
    <property type="protein sequence ID" value="QJX00625.1"/>
    <property type="molecule type" value="Genomic_DNA"/>
</dbReference>
<dbReference type="AlphaFoldDB" id="A0A6M5Z4H9"/>
<reference evidence="4" key="1">
    <citation type="submission" date="2020-05" db="EMBL/GenBank/DDBJ databases">
        <title>Frigoriglobus tundricola gen. nov., sp. nov., a psychrotolerant cellulolytic planctomycete of the family Gemmataceae with two divergent copies of 16S rRNA gene.</title>
        <authorList>
            <person name="Kulichevskaya I.S."/>
            <person name="Ivanova A.A."/>
            <person name="Naumoff D.G."/>
            <person name="Beletsky A.V."/>
            <person name="Rijpstra W.I.C."/>
            <person name="Sinninghe Damste J.S."/>
            <person name="Mardanov A.V."/>
            <person name="Ravin N.V."/>
            <person name="Dedysh S.N."/>
        </authorList>
    </citation>
    <scope>NUCLEOTIDE SEQUENCE [LARGE SCALE GENOMIC DNA]</scope>
    <source>
        <strain evidence="4">PL17</strain>
    </source>
</reference>
<dbReference type="InterPro" id="IPR045584">
    <property type="entry name" value="Pilin-like"/>
</dbReference>
<sequence>MPRAISHRRAFTLIELLVVIAIIAILIGLLLPAVQKVRDAAARMQSQNNLKQVGLACHSANDTYGTLPIEWSPSWGSYRGPYRDTNVDVTAHILLLPYLEQNALRQQIEQYGMWSGPAGGTINQAQVLKTYIAPSDAGSGTQTYTSQIYSWMPTTTFAVTNYALNIQVFGNPSNVASDVWDGWNQNKTSRALSVQGITDGTSNTVLWAERRSNCPYSSNPGGLAITEWVGCPYEYPNNPVFHGAAGLPQFGTTQTNCDPTRLQALSTGVMNAGLGDGSVRGITAGMSANTWMYACNPQDGQVLSSDW</sequence>
<keyword evidence="1" id="KW-1133">Transmembrane helix</keyword>
<dbReference type="Pfam" id="PF07963">
    <property type="entry name" value="N_methyl"/>
    <property type="match status" value="1"/>
</dbReference>
<dbReference type="InterPro" id="IPR012902">
    <property type="entry name" value="N_methyl_site"/>
</dbReference>
<proteinExistence type="predicted"/>
<dbReference type="Gene3D" id="3.30.700.10">
    <property type="entry name" value="Glycoprotein, Type 4 Pilin"/>
    <property type="match status" value="1"/>
</dbReference>
<organism evidence="3 4">
    <name type="scientific">Frigoriglobus tundricola</name>
    <dbReference type="NCBI Taxonomy" id="2774151"/>
    <lineage>
        <taxon>Bacteria</taxon>
        <taxon>Pseudomonadati</taxon>
        <taxon>Planctomycetota</taxon>
        <taxon>Planctomycetia</taxon>
        <taxon>Gemmatales</taxon>
        <taxon>Gemmataceae</taxon>
        <taxon>Frigoriglobus</taxon>
    </lineage>
</organism>